<keyword evidence="3" id="KW-1185">Reference proteome</keyword>
<gene>
    <name evidence="2" type="ORF">MXD59_09000</name>
</gene>
<proteinExistence type="predicted"/>
<sequence>MTWGRHADKNGNTSGGSSTGRNGQKRGGRTYTADQVVAADLGVLTCPRCSGAGDLFIPKAEMDRSGSFDGSDEVTCPRCGGTGTVSA</sequence>
<dbReference type="EMBL" id="JALKFT010000007">
    <property type="protein sequence ID" value="MCK9875909.1"/>
    <property type="molecule type" value="Genomic_DNA"/>
</dbReference>
<evidence type="ECO:0000313" key="3">
    <source>
        <dbReference type="Proteomes" id="UP001201873"/>
    </source>
</evidence>
<comment type="caution">
    <text evidence="2">The sequence shown here is derived from an EMBL/GenBank/DDBJ whole genome shotgun (WGS) entry which is preliminary data.</text>
</comment>
<feature type="region of interest" description="Disordered" evidence="1">
    <location>
        <begin position="1"/>
        <end position="31"/>
    </location>
</feature>
<evidence type="ECO:0000256" key="1">
    <source>
        <dbReference type="SAM" id="MobiDB-lite"/>
    </source>
</evidence>
<dbReference type="Proteomes" id="UP001201873">
    <property type="component" value="Unassembled WGS sequence"/>
</dbReference>
<dbReference type="Gene3D" id="6.20.20.10">
    <property type="match status" value="1"/>
</dbReference>
<evidence type="ECO:0008006" key="4">
    <source>
        <dbReference type="Google" id="ProtNLM"/>
    </source>
</evidence>
<evidence type="ECO:0000313" key="2">
    <source>
        <dbReference type="EMBL" id="MCK9875909.1"/>
    </source>
</evidence>
<reference evidence="2 3" key="1">
    <citation type="submission" date="2022-04" db="EMBL/GenBank/DDBJ databases">
        <title>Genome diversity in the genus Frankia.</title>
        <authorList>
            <person name="Carlos-Shanley C."/>
            <person name="Hahn D."/>
        </authorList>
    </citation>
    <scope>NUCLEOTIDE SEQUENCE [LARGE SCALE GENOMIC DNA]</scope>
    <source>
        <strain evidence="2 3">Ag45/Mut15</strain>
    </source>
</reference>
<protein>
    <recommendedName>
        <fullName evidence="4">Molecular chaperone DnaJ</fullName>
    </recommendedName>
</protein>
<organism evidence="2 3">
    <name type="scientific">Frankia umida</name>
    <dbReference type="NCBI Taxonomy" id="573489"/>
    <lineage>
        <taxon>Bacteria</taxon>
        <taxon>Bacillati</taxon>
        <taxon>Actinomycetota</taxon>
        <taxon>Actinomycetes</taxon>
        <taxon>Frankiales</taxon>
        <taxon>Frankiaceae</taxon>
        <taxon>Frankia</taxon>
    </lineage>
</organism>
<name>A0ABT0JWI7_9ACTN</name>
<feature type="region of interest" description="Disordered" evidence="1">
    <location>
        <begin position="62"/>
        <end position="87"/>
    </location>
</feature>
<accession>A0ABT0JWI7</accession>